<gene>
    <name evidence="1" type="ORF">SLT84_26590</name>
</gene>
<evidence type="ECO:0000313" key="2">
    <source>
        <dbReference type="Proteomes" id="UP001274111"/>
    </source>
</evidence>
<evidence type="ECO:0000313" key="1">
    <source>
        <dbReference type="EMBL" id="MDX9589238.1"/>
    </source>
</evidence>
<dbReference type="Proteomes" id="UP001274111">
    <property type="component" value="Unassembled WGS sequence"/>
</dbReference>
<reference evidence="1 2" key="1">
    <citation type="submission" date="2023-11" db="EMBL/GenBank/DDBJ databases">
        <title>Pseudomonas fragariae, a Novel Bacterial Species Causing Leaf Spots on Strawberry (Fragaria x ananassa).</title>
        <authorList>
            <person name="Marin M.V."/>
            <person name="Carvalho R."/>
            <person name="Paret M.L."/>
            <person name="Jones J.B."/>
            <person name="Peres N.A."/>
        </authorList>
    </citation>
    <scope>NUCLEOTIDE SEQUENCE [LARGE SCALE GENOMIC DNA]</scope>
    <source>
        <strain evidence="1 2">19</strain>
    </source>
</reference>
<dbReference type="RefSeq" id="WP_265321849.1">
    <property type="nucleotide sequence ID" value="NZ_JAINZM010000055.1"/>
</dbReference>
<keyword evidence="2" id="KW-1185">Reference proteome</keyword>
<organism evidence="1 2">
    <name type="scientific">Pseudomonas fragariae</name>
    <name type="common">ex Marin et al. 2024</name>
    <dbReference type="NCBI Taxonomy" id="3080056"/>
    <lineage>
        <taxon>Bacteria</taxon>
        <taxon>Pseudomonadati</taxon>
        <taxon>Pseudomonadota</taxon>
        <taxon>Gammaproteobacteria</taxon>
        <taxon>Pseudomonadales</taxon>
        <taxon>Pseudomonadaceae</taxon>
        <taxon>Pseudomonas</taxon>
    </lineage>
</organism>
<protein>
    <submittedName>
        <fullName evidence="1">Uncharacterized protein</fullName>
    </submittedName>
</protein>
<accession>A0ABU5BCE6</accession>
<sequence>MNRDVDKAYEITRDDEHRTDLYVTKSSLDAVASPKETLDQWQKNAALYGENSRNTIDKLVDMLVVTALLLLGAVTGNATELAQRQVARTELMQQLNSLDEDKRSAGIRTVLNRVADKNLGSNAEALVARIAELGEEHPDQAMQAMVLLTTLNKPNDGASSFVPVVALGAGAIVALSAALSTTAATPEGQDRLRAAANAVALSVAQSGQSAEQQVSTSIEIWKFLFSTTFPVHLLDGENTRLVNPIVQAQGANPSSGGYAAGATPAGVGSTGGSQIADQTPVDYSRPVVELPAPGVMNQEIVDKWSREPKSLQDEMALEAAKAGAGDVIIRNLGDEAFKGMDKIEYKVKSADGKDSVVHYVRDPKTGTLMDFKFKKHSID</sequence>
<dbReference type="EMBL" id="JAXCEY010000057">
    <property type="protein sequence ID" value="MDX9589238.1"/>
    <property type="molecule type" value="Genomic_DNA"/>
</dbReference>
<proteinExistence type="predicted"/>
<name>A0ABU5BCE6_9PSED</name>
<comment type="caution">
    <text evidence="1">The sequence shown here is derived from an EMBL/GenBank/DDBJ whole genome shotgun (WGS) entry which is preliminary data.</text>
</comment>